<dbReference type="Proteomes" id="UP000008311">
    <property type="component" value="Unassembled WGS sequence"/>
</dbReference>
<proteinExistence type="predicted"/>
<protein>
    <submittedName>
        <fullName evidence="2">Uncharacterized protein</fullName>
    </submittedName>
</protein>
<evidence type="ECO:0000313" key="2">
    <source>
        <dbReference type="EMBL" id="EEF31300.1"/>
    </source>
</evidence>
<accession>B9SYL7</accession>
<gene>
    <name evidence="2" type="ORF">RCOM_1416920</name>
</gene>
<feature type="region of interest" description="Disordered" evidence="1">
    <location>
        <begin position="38"/>
        <end position="93"/>
    </location>
</feature>
<feature type="compositionally biased region" description="Gly residues" evidence="1">
    <location>
        <begin position="53"/>
        <end position="80"/>
    </location>
</feature>
<dbReference type="AlphaFoldDB" id="B9SYL7"/>
<dbReference type="EMBL" id="EQ974254">
    <property type="protein sequence ID" value="EEF31300.1"/>
    <property type="molecule type" value="Genomic_DNA"/>
</dbReference>
<keyword evidence="3" id="KW-1185">Reference proteome</keyword>
<name>B9SYL7_RICCO</name>
<feature type="compositionally biased region" description="Acidic residues" evidence="1">
    <location>
        <begin position="81"/>
        <end position="93"/>
    </location>
</feature>
<evidence type="ECO:0000256" key="1">
    <source>
        <dbReference type="SAM" id="MobiDB-lite"/>
    </source>
</evidence>
<evidence type="ECO:0000313" key="3">
    <source>
        <dbReference type="Proteomes" id="UP000008311"/>
    </source>
</evidence>
<reference evidence="3" key="1">
    <citation type="journal article" date="2010" name="Nat. Biotechnol.">
        <title>Draft genome sequence of the oilseed species Ricinus communis.</title>
        <authorList>
            <person name="Chan A.P."/>
            <person name="Crabtree J."/>
            <person name="Zhao Q."/>
            <person name="Lorenzi H."/>
            <person name="Orvis J."/>
            <person name="Puiu D."/>
            <person name="Melake-Berhan A."/>
            <person name="Jones K.M."/>
            <person name="Redman J."/>
            <person name="Chen G."/>
            <person name="Cahoon E.B."/>
            <person name="Gedil M."/>
            <person name="Stanke M."/>
            <person name="Haas B.J."/>
            <person name="Wortman J.R."/>
            <person name="Fraser-Liggett C.M."/>
            <person name="Ravel J."/>
            <person name="Rabinowicz P.D."/>
        </authorList>
    </citation>
    <scope>NUCLEOTIDE SEQUENCE [LARGE SCALE GENOMIC DNA]</scope>
    <source>
        <strain evidence="3">cv. Hale</strain>
    </source>
</reference>
<dbReference type="InParanoid" id="B9SYL7"/>
<organism evidence="2 3">
    <name type="scientific">Ricinus communis</name>
    <name type="common">Castor bean</name>
    <dbReference type="NCBI Taxonomy" id="3988"/>
    <lineage>
        <taxon>Eukaryota</taxon>
        <taxon>Viridiplantae</taxon>
        <taxon>Streptophyta</taxon>
        <taxon>Embryophyta</taxon>
        <taxon>Tracheophyta</taxon>
        <taxon>Spermatophyta</taxon>
        <taxon>Magnoliopsida</taxon>
        <taxon>eudicotyledons</taxon>
        <taxon>Gunneridae</taxon>
        <taxon>Pentapetalae</taxon>
        <taxon>rosids</taxon>
        <taxon>fabids</taxon>
        <taxon>Malpighiales</taxon>
        <taxon>Euphorbiaceae</taxon>
        <taxon>Acalyphoideae</taxon>
        <taxon>Acalypheae</taxon>
        <taxon>Ricinus</taxon>
    </lineage>
</organism>
<sequence length="93" mass="9266">MKEIKIEKLHKREGVNILIQGGRSLIVTISLKVQGKQWSSNYSGGGDDDDDGGGGGSGGGGGGGDYVGSRTGGGGCFDGGSGDDGDMETTVEI</sequence>